<evidence type="ECO:0000259" key="2">
    <source>
        <dbReference type="PROSITE" id="PS51144"/>
    </source>
</evidence>
<dbReference type="Gene3D" id="3.10.200.10">
    <property type="entry name" value="Alpha carbonic anhydrase"/>
    <property type="match status" value="1"/>
</dbReference>
<dbReference type="InterPro" id="IPR023561">
    <property type="entry name" value="Carbonic_anhydrase_a-class"/>
</dbReference>
<dbReference type="AlphaFoldDB" id="A0A8S4RJ82"/>
<dbReference type="Proteomes" id="UP000838756">
    <property type="component" value="Unassembled WGS sequence"/>
</dbReference>
<accession>A0A8S4RJ82</accession>
<dbReference type="PANTHER" id="PTHR18952">
    <property type="entry name" value="CARBONIC ANHYDRASE"/>
    <property type="match status" value="1"/>
</dbReference>
<dbReference type="PANTHER" id="PTHR18952:SF124">
    <property type="entry name" value="CARBONIC ANHYDRASE 7"/>
    <property type="match status" value="1"/>
</dbReference>
<dbReference type="GO" id="GO:0005737">
    <property type="term" value="C:cytoplasm"/>
    <property type="evidence" value="ECO:0007669"/>
    <property type="project" value="TreeGrafter"/>
</dbReference>
<dbReference type="PROSITE" id="PS51144">
    <property type="entry name" value="ALPHA_CA_2"/>
    <property type="match status" value="1"/>
</dbReference>
<name>A0A8S4RJ82_9NEOP</name>
<dbReference type="GO" id="GO:0004089">
    <property type="term" value="F:carbonate dehydratase activity"/>
    <property type="evidence" value="ECO:0007669"/>
    <property type="project" value="InterPro"/>
</dbReference>
<dbReference type="SUPFAM" id="SSF51069">
    <property type="entry name" value="Carbonic anhydrase"/>
    <property type="match status" value="1"/>
</dbReference>
<dbReference type="Pfam" id="PF00194">
    <property type="entry name" value="Carb_anhydrase"/>
    <property type="match status" value="1"/>
</dbReference>
<dbReference type="OrthoDB" id="429145at2759"/>
<protein>
    <submittedName>
        <fullName evidence="3">Jg4639 protein</fullName>
    </submittedName>
</protein>
<organism evidence="3 4">
    <name type="scientific">Pararge aegeria aegeria</name>
    <dbReference type="NCBI Taxonomy" id="348720"/>
    <lineage>
        <taxon>Eukaryota</taxon>
        <taxon>Metazoa</taxon>
        <taxon>Ecdysozoa</taxon>
        <taxon>Arthropoda</taxon>
        <taxon>Hexapoda</taxon>
        <taxon>Insecta</taxon>
        <taxon>Pterygota</taxon>
        <taxon>Neoptera</taxon>
        <taxon>Endopterygota</taxon>
        <taxon>Lepidoptera</taxon>
        <taxon>Glossata</taxon>
        <taxon>Ditrysia</taxon>
        <taxon>Papilionoidea</taxon>
        <taxon>Nymphalidae</taxon>
        <taxon>Satyrinae</taxon>
        <taxon>Satyrini</taxon>
        <taxon>Parargina</taxon>
        <taxon>Pararge</taxon>
    </lineage>
</organism>
<sequence length="222" mass="25296">MTNQGALYVCMDRVQFLLNENSEADVQMQFEFIPVVLSGEWECNRQPVVYGGAAHSRRYLFHSVTLRWPSEHRIGGLQYPLESQVIHISAEHKTLEDAIKATPRDAQAILGIVNFYKYSNDTQHGLEELLLGAKNSPNQEVGMLPKPLACFNPPMKEYVAYQGSLTMPPCSENILWLVRARALPVTRKMVDIVYDLIAEPGLRGSFIRQPQPLNDRKVYFFK</sequence>
<dbReference type="GO" id="GO:0008270">
    <property type="term" value="F:zinc ion binding"/>
    <property type="evidence" value="ECO:0007669"/>
    <property type="project" value="InterPro"/>
</dbReference>
<keyword evidence="4" id="KW-1185">Reference proteome</keyword>
<evidence type="ECO:0000313" key="4">
    <source>
        <dbReference type="Proteomes" id="UP000838756"/>
    </source>
</evidence>
<feature type="domain" description="Alpha-carbonic anhydrase" evidence="2">
    <location>
        <begin position="1"/>
        <end position="222"/>
    </location>
</feature>
<reference evidence="3" key="1">
    <citation type="submission" date="2022-03" db="EMBL/GenBank/DDBJ databases">
        <authorList>
            <person name="Lindestad O."/>
        </authorList>
    </citation>
    <scope>NUCLEOTIDE SEQUENCE</scope>
</reference>
<dbReference type="InterPro" id="IPR036398">
    <property type="entry name" value="CA_dom_sf"/>
</dbReference>
<comment type="caution">
    <text evidence="3">The sequence shown here is derived from an EMBL/GenBank/DDBJ whole genome shotgun (WGS) entry which is preliminary data.</text>
</comment>
<comment type="similarity">
    <text evidence="1">Belongs to the alpha-carbonic anhydrase family.</text>
</comment>
<dbReference type="InterPro" id="IPR001148">
    <property type="entry name" value="CA_dom"/>
</dbReference>
<dbReference type="EMBL" id="CAKXAJ010025305">
    <property type="protein sequence ID" value="CAH2237945.1"/>
    <property type="molecule type" value="Genomic_DNA"/>
</dbReference>
<proteinExistence type="inferred from homology"/>
<gene>
    <name evidence="3" type="primary">jg4639</name>
    <name evidence="3" type="ORF">PAEG_LOCUS15107</name>
</gene>
<dbReference type="SMART" id="SM01057">
    <property type="entry name" value="Carb_anhydrase"/>
    <property type="match status" value="1"/>
</dbReference>
<evidence type="ECO:0000313" key="3">
    <source>
        <dbReference type="EMBL" id="CAH2237945.1"/>
    </source>
</evidence>
<evidence type="ECO:0000256" key="1">
    <source>
        <dbReference type="ARBA" id="ARBA00010718"/>
    </source>
</evidence>